<dbReference type="PANTHER" id="PTHR43341">
    <property type="entry name" value="AMINO ACID PERMEASE"/>
    <property type="match status" value="1"/>
</dbReference>
<gene>
    <name evidence="6" type="ORF">HORIV_46980</name>
</gene>
<feature type="domain" description="Amino acid permease/ SLC12A" evidence="5">
    <location>
        <begin position="2"/>
        <end position="53"/>
    </location>
</feature>
<dbReference type="Gene3D" id="1.20.1740.10">
    <property type="entry name" value="Amino acid/polyamine transporter I"/>
    <property type="match status" value="1"/>
</dbReference>
<sequence>MPPNLMAIGTALLAVMFAFSGTELIGIAAGETVDPARNVPKAIRATLWRLILFSLAPLS</sequence>
<evidence type="ECO:0000256" key="1">
    <source>
        <dbReference type="ARBA" id="ARBA00004141"/>
    </source>
</evidence>
<evidence type="ECO:0000313" key="7">
    <source>
        <dbReference type="Proteomes" id="UP000289555"/>
    </source>
</evidence>
<reference evidence="7" key="1">
    <citation type="journal article" date="2019" name="Microbiol. Resour. Announc.">
        <title>Complete Genome Sequence of Halomonas olivaria, a Moderately Halophilic Bacterium Isolated from Olive Processing Effluents, Obtained by Nanopore Sequencing.</title>
        <authorList>
            <person name="Nagata S."/>
            <person name="Ii K.M."/>
            <person name="Tsukimi T."/>
            <person name="Miura M.C."/>
            <person name="Galipon J."/>
            <person name="Arakawa K."/>
        </authorList>
    </citation>
    <scope>NUCLEOTIDE SEQUENCE [LARGE SCALE GENOMIC DNA]</scope>
    <source>
        <strain evidence="7">TYRC17</strain>
    </source>
</reference>
<keyword evidence="2" id="KW-0812">Transmembrane</keyword>
<comment type="subcellular location">
    <subcellularLocation>
        <location evidence="1">Membrane</location>
        <topology evidence="1">Multi-pass membrane protein</topology>
    </subcellularLocation>
</comment>
<keyword evidence="4" id="KW-0472">Membrane</keyword>
<organism evidence="6 7">
    <name type="scientific">Vreelandella olivaria</name>
    <dbReference type="NCBI Taxonomy" id="390919"/>
    <lineage>
        <taxon>Bacteria</taxon>
        <taxon>Pseudomonadati</taxon>
        <taxon>Pseudomonadota</taxon>
        <taxon>Gammaproteobacteria</taxon>
        <taxon>Oceanospirillales</taxon>
        <taxon>Halomonadaceae</taxon>
        <taxon>Vreelandella</taxon>
    </lineage>
</organism>
<evidence type="ECO:0000259" key="5">
    <source>
        <dbReference type="Pfam" id="PF00324"/>
    </source>
</evidence>
<dbReference type="PANTHER" id="PTHR43341:SF5">
    <property type="entry name" value="S-METHYLMETHIONINE PERMEASE-RELATED"/>
    <property type="match status" value="1"/>
</dbReference>
<keyword evidence="3" id="KW-1133">Transmembrane helix</keyword>
<dbReference type="InterPro" id="IPR050524">
    <property type="entry name" value="APC_YAT"/>
</dbReference>
<evidence type="ECO:0000256" key="3">
    <source>
        <dbReference type="ARBA" id="ARBA00022989"/>
    </source>
</evidence>
<evidence type="ECO:0000256" key="2">
    <source>
        <dbReference type="ARBA" id="ARBA00022692"/>
    </source>
</evidence>
<evidence type="ECO:0000313" key="6">
    <source>
        <dbReference type="EMBL" id="BBI52277.1"/>
    </source>
</evidence>
<protein>
    <recommendedName>
        <fullName evidence="5">Amino acid permease/ SLC12A domain-containing protein</fullName>
    </recommendedName>
</protein>
<dbReference type="Pfam" id="PF00324">
    <property type="entry name" value="AA_permease"/>
    <property type="match status" value="1"/>
</dbReference>
<keyword evidence="7" id="KW-1185">Reference proteome</keyword>
<evidence type="ECO:0000256" key="4">
    <source>
        <dbReference type="ARBA" id="ARBA00023136"/>
    </source>
</evidence>
<dbReference type="EMBL" id="AP019416">
    <property type="protein sequence ID" value="BBI52277.1"/>
    <property type="molecule type" value="Genomic_DNA"/>
</dbReference>
<dbReference type="Proteomes" id="UP000289555">
    <property type="component" value="Chromosome"/>
</dbReference>
<dbReference type="InterPro" id="IPR004841">
    <property type="entry name" value="AA-permease/SLC12A_dom"/>
</dbReference>
<accession>A0ABN5X5Z9</accession>
<name>A0ABN5X5Z9_9GAMM</name>
<proteinExistence type="predicted"/>